<proteinExistence type="predicted"/>
<comment type="caution">
    <text evidence="2">The sequence shown here is derived from an EMBL/GenBank/DDBJ whole genome shotgun (WGS) entry which is preliminary data.</text>
</comment>
<name>A0ABP6T0G4_9ACTN</name>
<evidence type="ECO:0000313" key="3">
    <source>
        <dbReference type="Proteomes" id="UP001501676"/>
    </source>
</evidence>
<dbReference type="EMBL" id="BAAAYN010000024">
    <property type="protein sequence ID" value="GAA3389418.1"/>
    <property type="molecule type" value="Genomic_DNA"/>
</dbReference>
<feature type="domain" description="IraD/Gp25-like" evidence="1">
    <location>
        <begin position="26"/>
        <end position="111"/>
    </location>
</feature>
<dbReference type="SUPFAM" id="SSF160719">
    <property type="entry name" value="gpW/gp25-like"/>
    <property type="match status" value="1"/>
</dbReference>
<accession>A0ABP6T0G4</accession>
<dbReference type="InterPro" id="IPR007048">
    <property type="entry name" value="IraD/Gp25-like"/>
</dbReference>
<evidence type="ECO:0000259" key="1">
    <source>
        <dbReference type="Pfam" id="PF04965"/>
    </source>
</evidence>
<dbReference type="Gene3D" id="3.10.450.40">
    <property type="match status" value="1"/>
</dbReference>
<keyword evidence="3" id="KW-1185">Reference proteome</keyword>
<evidence type="ECO:0000313" key="2">
    <source>
        <dbReference type="EMBL" id="GAA3389418.1"/>
    </source>
</evidence>
<reference evidence="3" key="1">
    <citation type="journal article" date="2019" name="Int. J. Syst. Evol. Microbiol.">
        <title>The Global Catalogue of Microorganisms (GCM) 10K type strain sequencing project: providing services to taxonomists for standard genome sequencing and annotation.</title>
        <authorList>
            <consortium name="The Broad Institute Genomics Platform"/>
            <consortium name="The Broad Institute Genome Sequencing Center for Infectious Disease"/>
            <person name="Wu L."/>
            <person name="Ma J."/>
        </authorList>
    </citation>
    <scope>NUCLEOTIDE SEQUENCE [LARGE SCALE GENOMIC DNA]</scope>
    <source>
        <strain evidence="3">JCM 9458</strain>
    </source>
</reference>
<protein>
    <submittedName>
        <fullName evidence="2">GPW/gp25 family protein</fullName>
    </submittedName>
</protein>
<dbReference type="Proteomes" id="UP001501676">
    <property type="component" value="Unassembled WGS sequence"/>
</dbReference>
<gene>
    <name evidence="2" type="ORF">GCM10020369_39450</name>
</gene>
<sequence length="127" mass="13395">MAGMEFSLAFPFRTADRGGAAVSGRAAAVHEQLEQLLLTVPGERVNRPDFGCGVQRLVFGGASPEVAAAAEYVISTAVRRYLGELLTVDAVRVTVSDSQLFVDVLYTLVDTGEELVATIAQPVEGAP</sequence>
<organism evidence="2 3">
    <name type="scientific">Cryptosporangium minutisporangium</name>
    <dbReference type="NCBI Taxonomy" id="113569"/>
    <lineage>
        <taxon>Bacteria</taxon>
        <taxon>Bacillati</taxon>
        <taxon>Actinomycetota</taxon>
        <taxon>Actinomycetes</taxon>
        <taxon>Cryptosporangiales</taxon>
        <taxon>Cryptosporangiaceae</taxon>
        <taxon>Cryptosporangium</taxon>
    </lineage>
</organism>
<dbReference type="Pfam" id="PF04965">
    <property type="entry name" value="GPW_gp25"/>
    <property type="match status" value="1"/>
</dbReference>